<proteinExistence type="inferred from homology"/>
<dbReference type="PROSITE" id="PS00591">
    <property type="entry name" value="GH10_1"/>
    <property type="match status" value="1"/>
</dbReference>
<dbReference type="GO" id="GO:0030248">
    <property type="term" value="F:cellulose binding"/>
    <property type="evidence" value="ECO:0007669"/>
    <property type="project" value="InterPro"/>
</dbReference>
<evidence type="ECO:0000256" key="12">
    <source>
        <dbReference type="PROSITE-ProRule" id="PRU10061"/>
    </source>
</evidence>
<dbReference type="PANTHER" id="PTHR31490:SF35">
    <property type="entry name" value="ENDO-1,4-BETA-XYLANASE"/>
    <property type="match status" value="1"/>
</dbReference>
<dbReference type="OrthoDB" id="3055998at2759"/>
<evidence type="ECO:0000313" key="18">
    <source>
        <dbReference type="Proteomes" id="UP000027265"/>
    </source>
</evidence>
<comment type="catalytic activity">
    <reaction evidence="1 13">
        <text>Endohydrolysis of (1-&gt;4)-beta-D-xylosidic linkages in xylans.</text>
        <dbReference type="EC" id="3.2.1.8"/>
    </reaction>
</comment>
<evidence type="ECO:0000256" key="7">
    <source>
        <dbReference type="ARBA" id="ARBA00022729"/>
    </source>
</evidence>
<protein>
    <recommendedName>
        <fullName evidence="13">Beta-xylanase</fullName>
        <ecNumber evidence="13">3.2.1.8</ecNumber>
    </recommendedName>
</protein>
<dbReference type="PRINTS" id="PR00134">
    <property type="entry name" value="GLHYDRLASE10"/>
</dbReference>
<dbReference type="SMART" id="SM00236">
    <property type="entry name" value="fCBD"/>
    <property type="match status" value="1"/>
</dbReference>
<reference evidence="18" key="1">
    <citation type="journal article" date="2014" name="Proc. Natl. Acad. Sci. U.S.A.">
        <title>Extensive sampling of basidiomycete genomes demonstrates inadequacy of the white-rot/brown-rot paradigm for wood decay fungi.</title>
        <authorList>
            <person name="Riley R."/>
            <person name="Salamov A.A."/>
            <person name="Brown D.W."/>
            <person name="Nagy L.G."/>
            <person name="Floudas D."/>
            <person name="Held B.W."/>
            <person name="Levasseur A."/>
            <person name="Lombard V."/>
            <person name="Morin E."/>
            <person name="Otillar R."/>
            <person name="Lindquist E.A."/>
            <person name="Sun H."/>
            <person name="LaButti K.M."/>
            <person name="Schmutz J."/>
            <person name="Jabbour D."/>
            <person name="Luo H."/>
            <person name="Baker S.E."/>
            <person name="Pisabarro A.G."/>
            <person name="Walton J.D."/>
            <person name="Blanchette R.A."/>
            <person name="Henrissat B."/>
            <person name="Martin F."/>
            <person name="Cullen D."/>
            <person name="Hibbett D.S."/>
            <person name="Grigoriev I.V."/>
        </authorList>
    </citation>
    <scope>NUCLEOTIDE SEQUENCE [LARGE SCALE GENOMIC DNA]</scope>
    <source>
        <strain evidence="18">MUCL 33604</strain>
    </source>
</reference>
<evidence type="ECO:0000256" key="4">
    <source>
        <dbReference type="ARBA" id="ARBA00007495"/>
    </source>
</evidence>
<evidence type="ECO:0000259" key="16">
    <source>
        <dbReference type="PROSITE" id="PS51760"/>
    </source>
</evidence>
<dbReference type="Proteomes" id="UP000027265">
    <property type="component" value="Unassembled WGS sequence"/>
</dbReference>
<feature type="active site" description="Nucleophile" evidence="12">
    <location>
        <position position="313"/>
    </location>
</feature>
<dbReference type="InterPro" id="IPR000254">
    <property type="entry name" value="CBD"/>
</dbReference>
<evidence type="ECO:0000256" key="2">
    <source>
        <dbReference type="ARBA" id="ARBA00004613"/>
    </source>
</evidence>
<evidence type="ECO:0000256" key="9">
    <source>
        <dbReference type="ARBA" id="ARBA00023277"/>
    </source>
</evidence>
<evidence type="ECO:0000256" key="10">
    <source>
        <dbReference type="ARBA" id="ARBA00023295"/>
    </source>
</evidence>
<dbReference type="PROSITE" id="PS00562">
    <property type="entry name" value="CBM1_1"/>
    <property type="match status" value="1"/>
</dbReference>
<evidence type="ECO:0000256" key="11">
    <source>
        <dbReference type="ARBA" id="ARBA00023326"/>
    </source>
</evidence>
<keyword evidence="8 13" id="KW-0378">Hydrolase</keyword>
<dbReference type="SMART" id="SM00633">
    <property type="entry name" value="Glyco_10"/>
    <property type="match status" value="1"/>
</dbReference>
<comment type="similarity">
    <text evidence="4 13">Belongs to the glycosyl hydrolase 10 (cellulase F) family.</text>
</comment>
<evidence type="ECO:0000256" key="3">
    <source>
        <dbReference type="ARBA" id="ARBA00004851"/>
    </source>
</evidence>
<keyword evidence="9 13" id="KW-0119">Carbohydrate metabolism</keyword>
<keyword evidence="6" id="KW-0858">Xylan degradation</keyword>
<accession>A0A067Q3F8</accession>
<gene>
    <name evidence="17" type="ORF">JAAARDRAFT_35732</name>
</gene>
<comment type="pathway">
    <text evidence="3">Glycan degradation; xylan degradation.</text>
</comment>
<dbReference type="SUPFAM" id="SSF51445">
    <property type="entry name" value="(Trans)glycosidases"/>
    <property type="match status" value="1"/>
</dbReference>
<dbReference type="PROSITE" id="PS51164">
    <property type="entry name" value="CBM1_2"/>
    <property type="match status" value="1"/>
</dbReference>
<evidence type="ECO:0000256" key="1">
    <source>
        <dbReference type="ARBA" id="ARBA00000681"/>
    </source>
</evidence>
<dbReference type="SUPFAM" id="SSF57180">
    <property type="entry name" value="Cellulose-binding domain"/>
    <property type="match status" value="1"/>
</dbReference>
<keyword evidence="11 13" id="KW-0624">Polysaccharide degradation</keyword>
<dbReference type="Pfam" id="PF00734">
    <property type="entry name" value="CBM_1"/>
    <property type="match status" value="1"/>
</dbReference>
<feature type="domain" description="CBM1" evidence="15">
    <location>
        <begin position="19"/>
        <end position="55"/>
    </location>
</feature>
<dbReference type="GO" id="GO:0005576">
    <property type="term" value="C:extracellular region"/>
    <property type="evidence" value="ECO:0007669"/>
    <property type="project" value="UniProtKB-SubCell"/>
</dbReference>
<dbReference type="Gene3D" id="3.20.20.80">
    <property type="entry name" value="Glycosidases"/>
    <property type="match status" value="1"/>
</dbReference>
<dbReference type="InterPro" id="IPR031158">
    <property type="entry name" value="GH10_AS"/>
</dbReference>
<evidence type="ECO:0000256" key="13">
    <source>
        <dbReference type="RuleBase" id="RU361174"/>
    </source>
</evidence>
<keyword evidence="10 13" id="KW-0326">Glycosidase</keyword>
<dbReference type="InterPro" id="IPR017853">
    <property type="entry name" value="GH"/>
</dbReference>
<dbReference type="PROSITE" id="PS51760">
    <property type="entry name" value="GH10_2"/>
    <property type="match status" value="1"/>
</dbReference>
<feature type="domain" description="GH10" evidence="16">
    <location>
        <begin position="77"/>
        <end position="391"/>
    </location>
</feature>
<dbReference type="InterPro" id="IPR044846">
    <property type="entry name" value="GH10"/>
</dbReference>
<dbReference type="InterPro" id="IPR035971">
    <property type="entry name" value="CBD_sf"/>
</dbReference>
<evidence type="ECO:0000313" key="17">
    <source>
        <dbReference type="EMBL" id="KDQ57131.1"/>
    </source>
</evidence>
<comment type="subcellular location">
    <subcellularLocation>
        <location evidence="2">Secreted</location>
    </subcellularLocation>
</comment>
<evidence type="ECO:0000259" key="15">
    <source>
        <dbReference type="PROSITE" id="PS51164"/>
    </source>
</evidence>
<organism evidence="17 18">
    <name type="scientific">Jaapia argillacea MUCL 33604</name>
    <dbReference type="NCBI Taxonomy" id="933084"/>
    <lineage>
        <taxon>Eukaryota</taxon>
        <taxon>Fungi</taxon>
        <taxon>Dikarya</taxon>
        <taxon>Basidiomycota</taxon>
        <taxon>Agaricomycotina</taxon>
        <taxon>Agaricomycetes</taxon>
        <taxon>Agaricomycetidae</taxon>
        <taxon>Jaapiales</taxon>
        <taxon>Jaapiaceae</taxon>
        <taxon>Jaapia</taxon>
    </lineage>
</organism>
<keyword evidence="5" id="KW-0964">Secreted</keyword>
<dbReference type="GO" id="GO:0031176">
    <property type="term" value="F:endo-1,4-beta-xylanase activity"/>
    <property type="evidence" value="ECO:0007669"/>
    <property type="project" value="UniProtKB-EC"/>
</dbReference>
<keyword evidence="7 14" id="KW-0732">Signal</keyword>
<sequence length="394" mass="41703">MKLSTSFAALLALIPFAAAQQSAYGQCGGQGWTGATTCVAGYVCTYSNAYYSQCLPSSTAATSSVTGSSSAPASTSTAKLNTVAKLAGKKYFGSATDNPELTDTAYVAILDDNTEFGQLTPGNSMKWDATEPTQGTFTFTNGDTIANLAKANGQLLRGHNCVWYNQLPSWVTATNWTAAQLSSIVSTHCGTLVGHYKGQVYSWDVINEPFNDDGTWRTDIFYNTLGTSYVSIALQAARAADPNAKLYVNEYNLESSSAKATAMVNLVKSLQAAGVPIDGIGIQGHLIVGEVPSTFQSTLSQFTALGVEVAITELDIRMTLPSTPALLAQQKTDYQTVIAACKAVAGCVGVTIWDYTDKYSWVPSTFSGQGAACPWDANLVRKPAYDGIALGWTT</sequence>
<dbReference type="PANTHER" id="PTHR31490">
    <property type="entry name" value="GLYCOSYL HYDROLASE"/>
    <property type="match status" value="1"/>
</dbReference>
<evidence type="ECO:0000256" key="14">
    <source>
        <dbReference type="SAM" id="SignalP"/>
    </source>
</evidence>
<feature type="chain" id="PRO_5001643701" description="Beta-xylanase" evidence="14">
    <location>
        <begin position="20"/>
        <end position="394"/>
    </location>
</feature>
<dbReference type="HOGENOM" id="CLU_020161_1_0_1"/>
<keyword evidence="18" id="KW-1185">Reference proteome</keyword>
<dbReference type="Pfam" id="PF00331">
    <property type="entry name" value="Glyco_hydro_10"/>
    <property type="match status" value="1"/>
</dbReference>
<feature type="signal peptide" evidence="14">
    <location>
        <begin position="1"/>
        <end position="19"/>
    </location>
</feature>
<dbReference type="InterPro" id="IPR001000">
    <property type="entry name" value="GH10_dom"/>
</dbReference>
<dbReference type="EC" id="3.2.1.8" evidence="13"/>
<dbReference type="EMBL" id="KL197720">
    <property type="protein sequence ID" value="KDQ57131.1"/>
    <property type="molecule type" value="Genomic_DNA"/>
</dbReference>
<dbReference type="AlphaFoldDB" id="A0A067Q3F8"/>
<evidence type="ECO:0000256" key="8">
    <source>
        <dbReference type="ARBA" id="ARBA00022801"/>
    </source>
</evidence>
<dbReference type="STRING" id="933084.A0A067Q3F8"/>
<name>A0A067Q3F8_9AGAM</name>
<dbReference type="GO" id="GO:0045493">
    <property type="term" value="P:xylan catabolic process"/>
    <property type="evidence" value="ECO:0007669"/>
    <property type="project" value="UniProtKB-KW"/>
</dbReference>
<evidence type="ECO:0000256" key="5">
    <source>
        <dbReference type="ARBA" id="ARBA00022525"/>
    </source>
</evidence>
<evidence type="ECO:0000256" key="6">
    <source>
        <dbReference type="ARBA" id="ARBA00022651"/>
    </source>
</evidence>
<dbReference type="InParanoid" id="A0A067Q3F8"/>